<dbReference type="Pfam" id="PF03435">
    <property type="entry name" value="Sacchrp_dh_NADP"/>
    <property type="match status" value="1"/>
</dbReference>
<dbReference type="InterPro" id="IPR005097">
    <property type="entry name" value="Sacchrp_dh_NADP-bd"/>
</dbReference>
<protein>
    <submittedName>
        <fullName evidence="2">Saccharopine dehydrogenase family protein</fullName>
    </submittedName>
</protein>
<gene>
    <name evidence="2" type="ORF">ACFQMJ_19915</name>
</gene>
<dbReference type="PANTHER" id="PTHR43796:SF2">
    <property type="entry name" value="CARBOXYNORSPERMIDINE SYNTHASE"/>
    <property type="match status" value="1"/>
</dbReference>
<evidence type="ECO:0000313" key="3">
    <source>
        <dbReference type="Proteomes" id="UP001596378"/>
    </source>
</evidence>
<evidence type="ECO:0000259" key="1">
    <source>
        <dbReference type="Pfam" id="PF03435"/>
    </source>
</evidence>
<comment type="caution">
    <text evidence="2">The sequence shown here is derived from an EMBL/GenBank/DDBJ whole genome shotgun (WGS) entry which is preliminary data.</text>
</comment>
<keyword evidence="3" id="KW-1185">Reference proteome</keyword>
<dbReference type="EMBL" id="JBHTAI010000012">
    <property type="protein sequence ID" value="MFC7150806.1"/>
    <property type="molecule type" value="Genomic_DNA"/>
</dbReference>
<sequence length="376" mass="40945">MNKDRIVVVGGYGAVGRGVCEELGRQFPGKVYAAGRNLERAERFCRGTEGRVLPMRLDIGRPVDPEALAGVRLVVMCLDQRGIVFMRACLLSGIHYIDVSANLSFLARAEALRELAERGGSTAVMNAGLAPGVTNLLALEAHRRLDRTEEIEITILLGLGDRHGKAAVEWTVDNLRARFEITRHGRTELAGSFTDARVADFRGAIGRKRAYRFPFSDQRSLPVTLGVPSVSTRLCFDPAAATTLLAAARKLGLGSLLGLKPVRSAAIACFGRMRLGSDRFVVQVEAIGEKDGKAAVAEYRLQGRRQSELTARCALDVAEAVYRTALPGGVFSIEQLLDWQGMSRLKEEPLETEIRSLGDMDRGKGAAAITERGKRR</sequence>
<dbReference type="Gene3D" id="3.30.360.10">
    <property type="entry name" value="Dihydrodipicolinate Reductase, domain 2"/>
    <property type="match status" value="1"/>
</dbReference>
<organism evidence="2 3">
    <name type="scientific">Cohnella cellulosilytica</name>
    <dbReference type="NCBI Taxonomy" id="986710"/>
    <lineage>
        <taxon>Bacteria</taxon>
        <taxon>Bacillati</taxon>
        <taxon>Bacillota</taxon>
        <taxon>Bacilli</taxon>
        <taxon>Bacillales</taxon>
        <taxon>Paenibacillaceae</taxon>
        <taxon>Cohnella</taxon>
    </lineage>
</organism>
<feature type="domain" description="Saccharopine dehydrogenase NADP binding" evidence="1">
    <location>
        <begin position="6"/>
        <end position="124"/>
    </location>
</feature>
<proteinExistence type="predicted"/>
<name>A0ABW2FCG4_9BACL</name>
<accession>A0ABW2FCG4</accession>
<dbReference type="InterPro" id="IPR036291">
    <property type="entry name" value="NAD(P)-bd_dom_sf"/>
</dbReference>
<dbReference type="PANTHER" id="PTHR43796">
    <property type="entry name" value="CARBOXYNORSPERMIDINE SYNTHASE"/>
    <property type="match status" value="1"/>
</dbReference>
<dbReference type="Gene3D" id="3.40.50.720">
    <property type="entry name" value="NAD(P)-binding Rossmann-like Domain"/>
    <property type="match status" value="1"/>
</dbReference>
<reference evidence="3" key="1">
    <citation type="journal article" date="2019" name="Int. J. Syst. Evol. Microbiol.">
        <title>The Global Catalogue of Microorganisms (GCM) 10K type strain sequencing project: providing services to taxonomists for standard genome sequencing and annotation.</title>
        <authorList>
            <consortium name="The Broad Institute Genomics Platform"/>
            <consortium name="The Broad Institute Genome Sequencing Center for Infectious Disease"/>
            <person name="Wu L."/>
            <person name="Ma J."/>
        </authorList>
    </citation>
    <scope>NUCLEOTIDE SEQUENCE [LARGE SCALE GENOMIC DNA]</scope>
    <source>
        <strain evidence="3">KCTC 12907</strain>
    </source>
</reference>
<dbReference type="SUPFAM" id="SSF51735">
    <property type="entry name" value="NAD(P)-binding Rossmann-fold domains"/>
    <property type="match status" value="1"/>
</dbReference>
<evidence type="ECO:0000313" key="2">
    <source>
        <dbReference type="EMBL" id="MFC7150806.1"/>
    </source>
</evidence>
<dbReference type="Proteomes" id="UP001596378">
    <property type="component" value="Unassembled WGS sequence"/>
</dbReference>
<dbReference type="RefSeq" id="WP_378053212.1">
    <property type="nucleotide sequence ID" value="NZ_JBHMDN010000073.1"/>
</dbReference>